<dbReference type="RefSeq" id="XP_068359578.1">
    <property type="nucleotide sequence ID" value="XM_068504434.1"/>
</dbReference>
<keyword evidence="1" id="KW-0175">Coiled coil</keyword>
<protein>
    <submittedName>
        <fullName evidence="2">Uncharacterized protein</fullName>
    </submittedName>
</protein>
<gene>
    <name evidence="2" type="ORF">TRFO_25556</name>
</gene>
<proteinExistence type="predicted"/>
<keyword evidence="3" id="KW-1185">Reference proteome</keyword>
<evidence type="ECO:0000313" key="2">
    <source>
        <dbReference type="EMBL" id="OHT06442.1"/>
    </source>
</evidence>
<evidence type="ECO:0000313" key="3">
    <source>
        <dbReference type="Proteomes" id="UP000179807"/>
    </source>
</evidence>
<reference evidence="2" key="1">
    <citation type="submission" date="2016-10" db="EMBL/GenBank/DDBJ databases">
        <authorList>
            <person name="Benchimol M."/>
            <person name="Almeida L.G."/>
            <person name="Vasconcelos A.T."/>
            <person name="Perreira-Neves A."/>
            <person name="Rosa I.A."/>
            <person name="Tasca T."/>
            <person name="Bogo M.R."/>
            <person name="de Souza W."/>
        </authorList>
    </citation>
    <scope>NUCLEOTIDE SEQUENCE [LARGE SCALE GENOMIC DNA]</scope>
    <source>
        <strain evidence="2">K</strain>
    </source>
</reference>
<dbReference type="GeneID" id="94839138"/>
<dbReference type="AlphaFoldDB" id="A0A1J4K620"/>
<sequence>MSASNANPKVHLQLLRSRNLELERRLSNLKDISVNLDANINKIQLMFDSMLTSQENQCFDMVQFDEEIKSLTKTIFPPSSSKAITPRKREENSNLIMSQILGLQRLEPKQCEEQLQESDPLLKRVRQETRLMQRFMSKYSSFL</sequence>
<dbReference type="VEuPathDB" id="TrichDB:TRFO_25556"/>
<feature type="coiled-coil region" evidence="1">
    <location>
        <begin position="12"/>
        <end position="39"/>
    </location>
</feature>
<name>A0A1J4K620_9EUKA</name>
<dbReference type="EMBL" id="MLAK01000726">
    <property type="protein sequence ID" value="OHT06442.1"/>
    <property type="molecule type" value="Genomic_DNA"/>
</dbReference>
<comment type="caution">
    <text evidence="2">The sequence shown here is derived from an EMBL/GenBank/DDBJ whole genome shotgun (WGS) entry which is preliminary data.</text>
</comment>
<evidence type="ECO:0000256" key="1">
    <source>
        <dbReference type="SAM" id="Coils"/>
    </source>
</evidence>
<accession>A0A1J4K620</accession>
<dbReference type="Proteomes" id="UP000179807">
    <property type="component" value="Unassembled WGS sequence"/>
</dbReference>
<organism evidence="2 3">
    <name type="scientific">Tritrichomonas foetus</name>
    <dbReference type="NCBI Taxonomy" id="1144522"/>
    <lineage>
        <taxon>Eukaryota</taxon>
        <taxon>Metamonada</taxon>
        <taxon>Parabasalia</taxon>
        <taxon>Tritrichomonadida</taxon>
        <taxon>Tritrichomonadidae</taxon>
        <taxon>Tritrichomonas</taxon>
    </lineage>
</organism>